<proteinExistence type="predicted"/>
<dbReference type="InterPro" id="IPR002509">
    <property type="entry name" value="NODB_dom"/>
</dbReference>
<name>A0A024P3F5_9BACI</name>
<evidence type="ECO:0000313" key="3">
    <source>
        <dbReference type="Proteomes" id="UP000028868"/>
    </source>
</evidence>
<dbReference type="PROSITE" id="PS51677">
    <property type="entry name" value="NODB"/>
    <property type="match status" value="1"/>
</dbReference>
<keyword evidence="3" id="KW-1185">Reference proteome</keyword>
<dbReference type="EMBL" id="CCDI010000001">
    <property type="protein sequence ID" value="CDQ22157.1"/>
    <property type="molecule type" value="Genomic_DNA"/>
</dbReference>
<evidence type="ECO:0000259" key="1">
    <source>
        <dbReference type="PROSITE" id="PS51677"/>
    </source>
</evidence>
<comment type="caution">
    <text evidence="2">The sequence shown here is derived from an EMBL/GenBank/DDBJ whole genome shotgun (WGS) entry which is preliminary data.</text>
</comment>
<reference evidence="3" key="1">
    <citation type="submission" date="2014-03" db="EMBL/GenBank/DDBJ databases">
        <authorList>
            <person name="Urmite Genomes U."/>
        </authorList>
    </citation>
    <scope>NUCLEOTIDE SEQUENCE [LARGE SCALE GENOMIC DNA]</scope>
    <source>
        <strain evidence="3">HD-03</strain>
    </source>
</reference>
<dbReference type="GO" id="GO:0016020">
    <property type="term" value="C:membrane"/>
    <property type="evidence" value="ECO:0007669"/>
    <property type="project" value="TreeGrafter"/>
</dbReference>
<dbReference type="CDD" id="cd10950">
    <property type="entry name" value="CE4_BsYlxY_like"/>
    <property type="match status" value="1"/>
</dbReference>
<accession>A0A024P3F5</accession>
<sequence>MSMSFRLIALLCVNLSFFIGFGLAFFTVNDVVPVNKEDTIYQKIEAEKHKYEWEAEDAKIDSVWKKTPGIVGRKVDVEASYKKMQKEGKYNPELLVFQLKRPKVSLEDLPASPIYRGHPEKEAVSFLINVSWGEEYVPEMVKIFNKYNVKATFFIDGAFANDFTHLVQMIEDEGHTIGSHGYKHQDMGRMTKQQAKDNLEQADELLFALTKKKIQYFAPPSGSFNTATVEAADEMGMETILWTVDTIDWQKPTSDVLINRVTKKLHNGATVLMHPTQVTVESLPELIEEVKNQGYKLISLPKLLSEER</sequence>
<dbReference type="Gene3D" id="3.20.20.370">
    <property type="entry name" value="Glycoside hydrolase/deacetylase"/>
    <property type="match status" value="1"/>
</dbReference>
<evidence type="ECO:0000313" key="2">
    <source>
        <dbReference type="EMBL" id="CDQ22157.1"/>
    </source>
</evidence>
<dbReference type="GO" id="GO:0016810">
    <property type="term" value="F:hydrolase activity, acting on carbon-nitrogen (but not peptide) bonds"/>
    <property type="evidence" value="ECO:0007669"/>
    <property type="project" value="InterPro"/>
</dbReference>
<feature type="domain" description="NodB homology" evidence="1">
    <location>
        <begin position="122"/>
        <end position="298"/>
    </location>
</feature>
<protein>
    <submittedName>
        <fullName evidence="2">Polysaccharide deacetylase PdaA</fullName>
    </submittedName>
</protein>
<dbReference type="InterPro" id="IPR050248">
    <property type="entry name" value="Polysacc_deacetylase_ArnD"/>
</dbReference>
<dbReference type="InterPro" id="IPR011330">
    <property type="entry name" value="Glyco_hydro/deAcase_b/a-brl"/>
</dbReference>
<gene>
    <name evidence="2" type="primary">pdaA_1</name>
    <name evidence="2" type="ORF">BN983_00360</name>
</gene>
<dbReference type="Pfam" id="PF01522">
    <property type="entry name" value="Polysacc_deac_1"/>
    <property type="match status" value="1"/>
</dbReference>
<dbReference type="Proteomes" id="UP000028868">
    <property type="component" value="Unassembled WGS sequence"/>
</dbReference>
<dbReference type="SUPFAM" id="SSF88713">
    <property type="entry name" value="Glycoside hydrolase/deacetylase"/>
    <property type="match status" value="1"/>
</dbReference>
<dbReference type="AlphaFoldDB" id="A0A024P3F5"/>
<dbReference type="PANTHER" id="PTHR10587">
    <property type="entry name" value="GLYCOSYL TRANSFERASE-RELATED"/>
    <property type="match status" value="1"/>
</dbReference>
<dbReference type="PANTHER" id="PTHR10587:SF80">
    <property type="entry name" value="CHITOOLIGOSACCHARIDE DEACETYLASE"/>
    <property type="match status" value="1"/>
</dbReference>
<dbReference type="GO" id="GO:0005975">
    <property type="term" value="P:carbohydrate metabolic process"/>
    <property type="evidence" value="ECO:0007669"/>
    <property type="project" value="InterPro"/>
</dbReference>
<reference evidence="2 3" key="2">
    <citation type="submission" date="2014-05" db="EMBL/GenBank/DDBJ databases">
        <title>Draft genome sequence of Halobacillus karajensis HK-03.</title>
        <authorList>
            <person name="Khelaifia S."/>
            <person name="Croce O."/>
            <person name="Lagier J.C."/>
            <person name="Raoult D."/>
        </authorList>
    </citation>
    <scope>NUCLEOTIDE SEQUENCE [LARGE SCALE GENOMIC DNA]</scope>
    <source>
        <strain evidence="2 3">HD-03</strain>
    </source>
</reference>
<organism evidence="2 3">
    <name type="scientific">Halobacillus karajensis</name>
    <dbReference type="NCBI Taxonomy" id="195088"/>
    <lineage>
        <taxon>Bacteria</taxon>
        <taxon>Bacillati</taxon>
        <taxon>Bacillota</taxon>
        <taxon>Bacilli</taxon>
        <taxon>Bacillales</taxon>
        <taxon>Bacillaceae</taxon>
        <taxon>Halobacillus</taxon>
    </lineage>
</organism>